<dbReference type="Pfam" id="PF18941">
    <property type="entry name" value="DUF5688"/>
    <property type="match status" value="1"/>
</dbReference>
<reference evidence="1 2" key="1">
    <citation type="submission" date="2010-03" db="EMBL/GenBank/DDBJ databases">
        <title>The genome sequence of Ruminococcus torques L2-14.</title>
        <authorList>
            <consortium name="metaHIT consortium -- http://www.metahit.eu/"/>
            <person name="Pajon A."/>
            <person name="Turner K."/>
            <person name="Parkhill J."/>
            <person name="Duncan S."/>
            <person name="Flint H."/>
        </authorList>
    </citation>
    <scope>NUCLEOTIDE SEQUENCE [LARGE SCALE GENOMIC DNA]</scope>
    <source>
        <strain evidence="1 2">L2-14</strain>
    </source>
</reference>
<gene>
    <name evidence="1" type="ORF">RTO_01820</name>
</gene>
<dbReference type="PATRIC" id="fig|657313.3.peg.1533"/>
<protein>
    <submittedName>
        <fullName evidence="1">Uncharacterized protein</fullName>
    </submittedName>
</protein>
<dbReference type="RefSeq" id="WP_015527621.1">
    <property type="nucleotide sequence ID" value="NC_021015.1"/>
</dbReference>
<dbReference type="HOGENOM" id="CLU_054014_0_0_9"/>
<dbReference type="EMBL" id="FP929055">
    <property type="protein sequence ID" value="CBL24972.1"/>
    <property type="molecule type" value="Genomic_DNA"/>
</dbReference>
<organism evidence="1 2">
    <name type="scientific">[Ruminococcus] torques L2-14</name>
    <dbReference type="NCBI Taxonomy" id="657313"/>
    <lineage>
        <taxon>Bacteria</taxon>
        <taxon>Bacillati</taxon>
        <taxon>Bacillota</taxon>
        <taxon>Clostridia</taxon>
        <taxon>Lachnospirales</taxon>
        <taxon>Lachnospiraceae</taxon>
        <taxon>Mediterraneibacter</taxon>
    </lineage>
</organism>
<sequence length="296" mass="35204">MNYKVFQKSVLEEVKRRTGEDVRLCETTKNNSVVRVGIIMGEKEILPIIYLEEFFYKYQQKICSIETIAKEIIKVYNEHRDVPFSGKKILEKVGREENVICKLIHTDSNVQLLQRVPHKTFLDLSVIYYLDGGELKDKSERMTILITNDILKMIPLREEKLYELALKNMEIKFEYKFYNMIEIFEEMPIDEEEKRRLIKSCEEEIMYVLTNKEKFWGATAILRIEILEEIGKKLKQNFYIIPSSIDEVLIVPSYADIDREMMDIMIQEVNETQVSKEERLSDHAYYYSIEEGKIFL</sequence>
<dbReference type="KEGG" id="rto:RTO_01820"/>
<dbReference type="Proteomes" id="UP000008956">
    <property type="component" value="Chromosome"/>
</dbReference>
<evidence type="ECO:0000313" key="2">
    <source>
        <dbReference type="Proteomes" id="UP000008956"/>
    </source>
</evidence>
<proteinExistence type="predicted"/>
<accession>D4M160</accession>
<dbReference type="AlphaFoldDB" id="D4M160"/>
<dbReference type="InterPro" id="IPR043743">
    <property type="entry name" value="DUF5688"/>
</dbReference>
<evidence type="ECO:0000313" key="1">
    <source>
        <dbReference type="EMBL" id="CBL24972.1"/>
    </source>
</evidence>
<name>D4M160_9FIRM</name>
<reference evidence="1 2" key="2">
    <citation type="submission" date="2010-03" db="EMBL/GenBank/DDBJ databases">
        <authorList>
            <person name="Pajon A."/>
        </authorList>
    </citation>
    <scope>NUCLEOTIDE SEQUENCE [LARGE SCALE GENOMIC DNA]</scope>
    <source>
        <strain evidence="1 2">L2-14</strain>
    </source>
</reference>